<reference evidence="1 2" key="2">
    <citation type="journal article" date="2022" name="Mol. Ecol. Resour.">
        <title>The genomes of chicory, endive, great burdock and yacon provide insights into Asteraceae paleo-polyploidization history and plant inulin production.</title>
        <authorList>
            <person name="Fan W."/>
            <person name="Wang S."/>
            <person name="Wang H."/>
            <person name="Wang A."/>
            <person name="Jiang F."/>
            <person name="Liu H."/>
            <person name="Zhao H."/>
            <person name="Xu D."/>
            <person name="Zhang Y."/>
        </authorList>
    </citation>
    <scope>NUCLEOTIDE SEQUENCE [LARGE SCALE GENOMIC DNA]</scope>
    <source>
        <strain evidence="2">cv. Niubang</strain>
    </source>
</reference>
<protein>
    <submittedName>
        <fullName evidence="1">Uncharacterized protein</fullName>
    </submittedName>
</protein>
<gene>
    <name evidence="1" type="ORF">L6452_39746</name>
</gene>
<accession>A0ACB8XUV1</accession>
<proteinExistence type="predicted"/>
<dbReference type="EMBL" id="CM042061">
    <property type="protein sequence ID" value="KAI3673622.1"/>
    <property type="molecule type" value="Genomic_DNA"/>
</dbReference>
<evidence type="ECO:0000313" key="2">
    <source>
        <dbReference type="Proteomes" id="UP001055879"/>
    </source>
</evidence>
<reference evidence="2" key="1">
    <citation type="journal article" date="2022" name="Mol. Ecol. Resour.">
        <title>The genomes of chicory, endive, great burdock and yacon provide insights into Asteraceae palaeo-polyploidization history and plant inulin production.</title>
        <authorList>
            <person name="Fan W."/>
            <person name="Wang S."/>
            <person name="Wang H."/>
            <person name="Wang A."/>
            <person name="Jiang F."/>
            <person name="Liu H."/>
            <person name="Zhao H."/>
            <person name="Xu D."/>
            <person name="Zhang Y."/>
        </authorList>
    </citation>
    <scope>NUCLEOTIDE SEQUENCE [LARGE SCALE GENOMIC DNA]</scope>
    <source>
        <strain evidence="2">cv. Niubang</strain>
    </source>
</reference>
<sequence>MESPVKGILGKKNFLIKTWKRCRSIWSFQKKVAPEGFFPVYVGPEKQRFSVKTKYANHPLFRMLLEDAEIEYGYNTPGPILLPCDVDLFFKVVAEMEANKEMEPHGCGFGYGSCSPLNPSWRLVNAGAGDQMGKGYGGYGVLTPSRLIKMN</sequence>
<dbReference type="Proteomes" id="UP001055879">
    <property type="component" value="Linkage Group LG15"/>
</dbReference>
<organism evidence="1 2">
    <name type="scientific">Arctium lappa</name>
    <name type="common">Greater burdock</name>
    <name type="synonym">Lappa major</name>
    <dbReference type="NCBI Taxonomy" id="4217"/>
    <lineage>
        <taxon>Eukaryota</taxon>
        <taxon>Viridiplantae</taxon>
        <taxon>Streptophyta</taxon>
        <taxon>Embryophyta</taxon>
        <taxon>Tracheophyta</taxon>
        <taxon>Spermatophyta</taxon>
        <taxon>Magnoliopsida</taxon>
        <taxon>eudicotyledons</taxon>
        <taxon>Gunneridae</taxon>
        <taxon>Pentapetalae</taxon>
        <taxon>asterids</taxon>
        <taxon>campanulids</taxon>
        <taxon>Asterales</taxon>
        <taxon>Asteraceae</taxon>
        <taxon>Carduoideae</taxon>
        <taxon>Cardueae</taxon>
        <taxon>Arctiinae</taxon>
        <taxon>Arctium</taxon>
    </lineage>
</organism>
<evidence type="ECO:0000313" key="1">
    <source>
        <dbReference type="EMBL" id="KAI3673622.1"/>
    </source>
</evidence>
<name>A0ACB8XUV1_ARCLA</name>
<keyword evidence="2" id="KW-1185">Reference proteome</keyword>
<comment type="caution">
    <text evidence="1">The sequence shown here is derived from an EMBL/GenBank/DDBJ whole genome shotgun (WGS) entry which is preliminary data.</text>
</comment>